<evidence type="ECO:0000256" key="1">
    <source>
        <dbReference type="SAM" id="MobiDB-lite"/>
    </source>
</evidence>
<dbReference type="InParanoid" id="A0A2V0NVB6"/>
<feature type="compositionally biased region" description="Low complexity" evidence="1">
    <location>
        <begin position="42"/>
        <end position="56"/>
    </location>
</feature>
<dbReference type="Gene3D" id="3.40.50.1820">
    <property type="entry name" value="alpha/beta hydrolase"/>
    <property type="match status" value="1"/>
</dbReference>
<feature type="compositionally biased region" description="Gly residues" evidence="1">
    <location>
        <begin position="509"/>
        <end position="536"/>
    </location>
</feature>
<dbReference type="Pfam" id="PF07224">
    <property type="entry name" value="Chlorophyllase"/>
    <property type="match status" value="1"/>
</dbReference>
<sequence>MAFQQIRSACTDRRPRSSCRRRDVLPHLPASSGGGRGTRPCSGATGTAATSSSSSGSSRRAALALGVALPAASAALSAAARAAVSGQPLQLQPQPAPPDRRCIAAHEAVLQRGYAGPGPLTALNLPRLEHICTTCFPACVGDRCLVSIDITYPKGGMALGLGPPYPLLVWVGGFAVGPASYASTAARLASWGYTVLRYNTRETLPDLLDDVTHAALLRELLDWAATNPLARQLADARGGVVMAGHSRGAKLATLAAEGDARIAALCLIEPVDVTVYAPESPRRPSATAALSRLAASRRFLPVAVVAGDNAGACAPAGSNYDSYFDAARVGWLVRVKGGGHFAVVDDDGSATLQRAVCARSEPPDDAVRALCQGVLVMLAEAVARPGGGDVLSVLRRRCAAAGADGAAGGEAGGNGGGGGGVPWLWKSPAQAQAQAQAQQGRPPPTWASARAPPPVYLPPGPLPPARLAPEAAGPELRAALERALTSLRYEASVAAGGPLLELGVSWKGFDGGSGGGGGGSSSSGGGGSSSSSGGGG</sequence>
<evidence type="ECO:0000313" key="2">
    <source>
        <dbReference type="EMBL" id="GBF88765.1"/>
    </source>
</evidence>
<dbReference type="InterPro" id="IPR029058">
    <property type="entry name" value="AB_hydrolase_fold"/>
</dbReference>
<dbReference type="GO" id="GO:0015996">
    <property type="term" value="P:chlorophyll catabolic process"/>
    <property type="evidence" value="ECO:0007669"/>
    <property type="project" value="TreeGrafter"/>
</dbReference>
<feature type="region of interest" description="Disordered" evidence="1">
    <location>
        <begin position="504"/>
        <end position="536"/>
    </location>
</feature>
<dbReference type="EMBL" id="BDRX01000006">
    <property type="protein sequence ID" value="GBF88765.1"/>
    <property type="molecule type" value="Genomic_DNA"/>
</dbReference>
<feature type="compositionally biased region" description="Gly residues" evidence="1">
    <location>
        <begin position="405"/>
        <end position="421"/>
    </location>
</feature>
<dbReference type="OrthoDB" id="2093222at2759"/>
<dbReference type="PANTHER" id="PTHR33428">
    <property type="entry name" value="CHLOROPHYLLASE-2, CHLOROPLASTIC"/>
    <property type="match status" value="1"/>
</dbReference>
<dbReference type="Proteomes" id="UP000247498">
    <property type="component" value="Unassembled WGS sequence"/>
</dbReference>
<feature type="compositionally biased region" description="Basic and acidic residues" evidence="1">
    <location>
        <begin position="10"/>
        <end position="25"/>
    </location>
</feature>
<accession>A0A2V0NVB6</accession>
<protein>
    <recommendedName>
        <fullName evidence="4">Chlorophyllase</fullName>
    </recommendedName>
</protein>
<reference evidence="2 3" key="1">
    <citation type="journal article" date="2018" name="Sci. Rep.">
        <title>Raphidocelis subcapitata (=Pseudokirchneriella subcapitata) provides an insight into genome evolution and environmental adaptations in the Sphaeropleales.</title>
        <authorList>
            <person name="Suzuki S."/>
            <person name="Yamaguchi H."/>
            <person name="Nakajima N."/>
            <person name="Kawachi M."/>
        </authorList>
    </citation>
    <scope>NUCLEOTIDE SEQUENCE [LARGE SCALE GENOMIC DNA]</scope>
    <source>
        <strain evidence="2 3">NIES-35</strain>
    </source>
</reference>
<dbReference type="SUPFAM" id="SSF53474">
    <property type="entry name" value="alpha/beta-Hydrolases"/>
    <property type="match status" value="1"/>
</dbReference>
<dbReference type="GO" id="GO:0047746">
    <property type="term" value="F:chlorophyllase activity"/>
    <property type="evidence" value="ECO:0007669"/>
    <property type="project" value="TreeGrafter"/>
</dbReference>
<comment type="caution">
    <text evidence="2">The sequence shown here is derived from an EMBL/GenBank/DDBJ whole genome shotgun (WGS) entry which is preliminary data.</text>
</comment>
<feature type="region of interest" description="Disordered" evidence="1">
    <location>
        <begin position="1"/>
        <end position="56"/>
    </location>
</feature>
<feature type="compositionally biased region" description="Pro residues" evidence="1">
    <location>
        <begin position="441"/>
        <end position="466"/>
    </location>
</feature>
<dbReference type="PANTHER" id="PTHR33428:SF14">
    <property type="entry name" value="CARBOXYLESTERASE TYPE B DOMAIN-CONTAINING PROTEIN"/>
    <property type="match status" value="1"/>
</dbReference>
<organism evidence="2 3">
    <name type="scientific">Raphidocelis subcapitata</name>
    <dbReference type="NCBI Taxonomy" id="307507"/>
    <lineage>
        <taxon>Eukaryota</taxon>
        <taxon>Viridiplantae</taxon>
        <taxon>Chlorophyta</taxon>
        <taxon>core chlorophytes</taxon>
        <taxon>Chlorophyceae</taxon>
        <taxon>CS clade</taxon>
        <taxon>Sphaeropleales</taxon>
        <taxon>Selenastraceae</taxon>
        <taxon>Raphidocelis</taxon>
    </lineage>
</organism>
<feature type="region of interest" description="Disordered" evidence="1">
    <location>
        <begin position="404"/>
        <end position="468"/>
    </location>
</feature>
<evidence type="ECO:0008006" key="4">
    <source>
        <dbReference type="Google" id="ProtNLM"/>
    </source>
</evidence>
<proteinExistence type="predicted"/>
<keyword evidence="3" id="KW-1185">Reference proteome</keyword>
<evidence type="ECO:0000313" key="3">
    <source>
        <dbReference type="Proteomes" id="UP000247498"/>
    </source>
</evidence>
<dbReference type="InterPro" id="IPR017395">
    <property type="entry name" value="Chlorophyllase-like"/>
</dbReference>
<feature type="compositionally biased region" description="Low complexity" evidence="1">
    <location>
        <begin position="429"/>
        <end position="439"/>
    </location>
</feature>
<dbReference type="STRING" id="307507.A0A2V0NVB6"/>
<name>A0A2V0NVB6_9CHLO</name>
<dbReference type="FunCoup" id="A0A2V0NVB6">
    <property type="interactions" value="4"/>
</dbReference>
<dbReference type="AlphaFoldDB" id="A0A2V0NVB6"/>
<gene>
    <name evidence="2" type="ORF">Rsub_01666</name>
</gene>